<gene>
    <name evidence="1" type="ORF">Q765_07770</name>
</gene>
<dbReference type="EMBL" id="JRLX01000006">
    <property type="protein sequence ID" value="KGO87094.1"/>
    <property type="molecule type" value="Genomic_DNA"/>
</dbReference>
<dbReference type="Proteomes" id="UP000030152">
    <property type="component" value="Unassembled WGS sequence"/>
</dbReference>
<evidence type="ECO:0000313" key="2">
    <source>
        <dbReference type="Proteomes" id="UP000030152"/>
    </source>
</evidence>
<proteinExistence type="predicted"/>
<comment type="caution">
    <text evidence="1">The sequence shown here is derived from an EMBL/GenBank/DDBJ whole genome shotgun (WGS) entry which is preliminary data.</text>
</comment>
<accession>A0A0A2M498</accession>
<dbReference type="eggNOG" id="ENOG502ZEG9">
    <property type="taxonomic scope" value="Bacteria"/>
</dbReference>
<dbReference type="OrthoDB" id="1355602at2"/>
<dbReference type="AlphaFoldDB" id="A0A0A2M498"/>
<organism evidence="1 2">
    <name type="scientific">Flavobacterium rivuli WB 3.3-2 = DSM 21788</name>
    <dbReference type="NCBI Taxonomy" id="1121895"/>
    <lineage>
        <taxon>Bacteria</taxon>
        <taxon>Pseudomonadati</taxon>
        <taxon>Bacteroidota</taxon>
        <taxon>Flavobacteriia</taxon>
        <taxon>Flavobacteriales</taxon>
        <taxon>Flavobacteriaceae</taxon>
        <taxon>Flavobacterium</taxon>
    </lineage>
</organism>
<reference evidence="1 2" key="1">
    <citation type="submission" date="2013-09" db="EMBL/GenBank/DDBJ databases">
        <authorList>
            <person name="Zeng Z."/>
            <person name="Chen C."/>
        </authorList>
    </citation>
    <scope>NUCLEOTIDE SEQUENCE [LARGE SCALE GENOMIC DNA]</scope>
    <source>
        <strain evidence="1 2">WB 3.3-2</strain>
    </source>
</reference>
<dbReference type="STRING" id="1121895.GCA_000378485_01873"/>
<name>A0A0A2M498_9FLAO</name>
<protein>
    <submittedName>
        <fullName evidence="1">Uncharacterized protein</fullName>
    </submittedName>
</protein>
<keyword evidence="2" id="KW-1185">Reference proteome</keyword>
<sequence>MHDYNREHAEKIIEDIFKGEYIATEEKESKSYFFVSYKHKLYDEDDDRAVRVSVGPLVFYKNTGEYKLSGTGDILRDTFEGEMKEAYGYSDEPDSIFVKPLIPEIIAGIQRRRYVNLLDAQFMLESLNEQYPGIEDAIRQLRRDIPYSEYFIFLSDNPDHYKAVKTLWDSFGFRYHWVENDLLLHRSKE</sequence>
<dbReference type="RefSeq" id="WP_020213032.1">
    <property type="nucleotide sequence ID" value="NZ_JRLX01000006.1"/>
</dbReference>
<evidence type="ECO:0000313" key="1">
    <source>
        <dbReference type="EMBL" id="KGO87094.1"/>
    </source>
</evidence>